<dbReference type="AlphaFoldDB" id="A0A937CZ62"/>
<feature type="region of interest" description="Disordered" evidence="1">
    <location>
        <begin position="149"/>
        <end position="222"/>
    </location>
</feature>
<protein>
    <submittedName>
        <fullName evidence="2">Uncharacterized protein</fullName>
    </submittedName>
</protein>
<evidence type="ECO:0000313" key="3">
    <source>
        <dbReference type="Proteomes" id="UP000605848"/>
    </source>
</evidence>
<accession>A0A937CZ62</accession>
<organism evidence="2 3">
    <name type="scientific">Microvirga aerilata</name>
    <dbReference type="NCBI Taxonomy" id="670292"/>
    <lineage>
        <taxon>Bacteria</taxon>
        <taxon>Pseudomonadati</taxon>
        <taxon>Pseudomonadota</taxon>
        <taxon>Alphaproteobacteria</taxon>
        <taxon>Hyphomicrobiales</taxon>
        <taxon>Methylobacteriaceae</taxon>
        <taxon>Microvirga</taxon>
    </lineage>
</organism>
<dbReference type="RefSeq" id="WP_202065388.1">
    <property type="nucleotide sequence ID" value="NZ_JAEQMY010000119.1"/>
</dbReference>
<keyword evidence="3" id="KW-1185">Reference proteome</keyword>
<proteinExistence type="predicted"/>
<evidence type="ECO:0000256" key="1">
    <source>
        <dbReference type="SAM" id="MobiDB-lite"/>
    </source>
</evidence>
<reference evidence="2" key="1">
    <citation type="submission" date="2021-01" db="EMBL/GenBank/DDBJ databases">
        <title>Microvirga sp.</title>
        <authorList>
            <person name="Kim M.K."/>
        </authorList>
    </citation>
    <scope>NUCLEOTIDE SEQUENCE</scope>
    <source>
        <strain evidence="2">5420S-16</strain>
    </source>
</reference>
<comment type="caution">
    <text evidence="2">The sequence shown here is derived from an EMBL/GenBank/DDBJ whole genome shotgun (WGS) entry which is preliminary data.</text>
</comment>
<feature type="compositionally biased region" description="Low complexity" evidence="1">
    <location>
        <begin position="170"/>
        <end position="213"/>
    </location>
</feature>
<dbReference type="Proteomes" id="UP000605848">
    <property type="component" value="Unassembled WGS sequence"/>
</dbReference>
<gene>
    <name evidence="2" type="ORF">JKG68_28500</name>
</gene>
<dbReference type="EMBL" id="JAEQMY010000119">
    <property type="protein sequence ID" value="MBL0407848.1"/>
    <property type="molecule type" value="Genomic_DNA"/>
</dbReference>
<name>A0A937CZ62_9HYPH</name>
<evidence type="ECO:0000313" key="2">
    <source>
        <dbReference type="EMBL" id="MBL0407848.1"/>
    </source>
</evidence>
<sequence length="222" mass="23524">MPHSKTAAWSILPNQKAVDQTIHRLTQSGFPRNNIKVTQRADNQFDIHVHTTPDRLPMVERLIHASAPLYALRTTATGVRATMASKPLLSVGAMALAGYALYTYVTKGRKQAVQSLTELPRTIRDLPVDQWADNVADAAEQVAETVRSTVQGMNEKVTNLGDKSGGPEKPAASGPASTTGTSAASSSISPTSPTGVTKPPQTTGATPQTTGQPNEQKTGQNT</sequence>